<sequence>MAMGKAHRAAPTFARPMVMASDLGGTYSQDQQGGCDRFAKGKTGLCAAHMVQNIIYSSKTDTKAATFRQLYLPGKSHPYIALRRCLLGNFSEASSLQTHRA</sequence>
<dbReference type="Proteomes" id="UP000017836">
    <property type="component" value="Unassembled WGS sequence"/>
</dbReference>
<gene>
    <name evidence="1" type="ORF">AMTR_s00017p00065420</name>
</gene>
<evidence type="ECO:0000313" key="1">
    <source>
        <dbReference type="EMBL" id="ERN08545.1"/>
    </source>
</evidence>
<proteinExistence type="predicted"/>
<reference evidence="2" key="1">
    <citation type="journal article" date="2013" name="Science">
        <title>The Amborella genome and the evolution of flowering plants.</title>
        <authorList>
            <consortium name="Amborella Genome Project"/>
        </authorList>
    </citation>
    <scope>NUCLEOTIDE SEQUENCE [LARGE SCALE GENOMIC DNA]</scope>
</reference>
<keyword evidence="2" id="KW-1185">Reference proteome</keyword>
<dbReference type="AlphaFoldDB" id="W1PMZ4"/>
<dbReference type="EMBL" id="KI393256">
    <property type="protein sequence ID" value="ERN08545.1"/>
    <property type="molecule type" value="Genomic_DNA"/>
</dbReference>
<name>W1PMZ4_AMBTC</name>
<organism evidence="1 2">
    <name type="scientific">Amborella trichopoda</name>
    <dbReference type="NCBI Taxonomy" id="13333"/>
    <lineage>
        <taxon>Eukaryota</taxon>
        <taxon>Viridiplantae</taxon>
        <taxon>Streptophyta</taxon>
        <taxon>Embryophyta</taxon>
        <taxon>Tracheophyta</taxon>
        <taxon>Spermatophyta</taxon>
        <taxon>Magnoliopsida</taxon>
        <taxon>Amborellales</taxon>
        <taxon>Amborellaceae</taxon>
        <taxon>Amborella</taxon>
    </lineage>
</organism>
<accession>W1PMZ4</accession>
<evidence type="ECO:0000313" key="2">
    <source>
        <dbReference type="Proteomes" id="UP000017836"/>
    </source>
</evidence>
<dbReference type="HOGENOM" id="CLU_2295452_0_0_1"/>
<protein>
    <submittedName>
        <fullName evidence="1">Uncharacterized protein</fullName>
    </submittedName>
</protein>
<dbReference type="Gramene" id="ERN08545">
    <property type="protein sequence ID" value="ERN08545"/>
    <property type="gene ID" value="AMTR_s00017p00065420"/>
</dbReference>